<evidence type="ECO:0000256" key="4">
    <source>
        <dbReference type="HAMAP-Rule" id="MF_01401"/>
    </source>
</evidence>
<dbReference type="SUPFAM" id="SSF55068">
    <property type="entry name" value="Peptide methionine sulfoxide reductase"/>
    <property type="match status" value="1"/>
</dbReference>
<gene>
    <name evidence="4 6" type="primary">msrA</name>
    <name evidence="6" type="ORF">EHO59_04635</name>
</gene>
<comment type="caution">
    <text evidence="6">The sequence shown here is derived from an EMBL/GenBank/DDBJ whole genome shotgun (WGS) entry which is preliminary data.</text>
</comment>
<evidence type="ECO:0000256" key="2">
    <source>
        <dbReference type="ARBA" id="ARBA00047806"/>
    </source>
</evidence>
<dbReference type="GO" id="GO:0033744">
    <property type="term" value="F:L-methionine:thioredoxin-disulfide S-oxidoreductase activity"/>
    <property type="evidence" value="ECO:0007669"/>
    <property type="project" value="RHEA"/>
</dbReference>
<dbReference type="AlphaFoldDB" id="A0A4R9G806"/>
<dbReference type="Gene3D" id="3.30.1060.10">
    <property type="entry name" value="Peptide methionine sulphoxide reductase MsrA"/>
    <property type="match status" value="1"/>
</dbReference>
<evidence type="ECO:0000313" key="7">
    <source>
        <dbReference type="Proteomes" id="UP000297453"/>
    </source>
</evidence>
<proteinExistence type="inferred from homology"/>
<dbReference type="Pfam" id="PF01625">
    <property type="entry name" value="PMSR"/>
    <property type="match status" value="1"/>
</dbReference>
<dbReference type="HAMAP" id="MF_01401">
    <property type="entry name" value="MsrA"/>
    <property type="match status" value="1"/>
</dbReference>
<protein>
    <recommendedName>
        <fullName evidence="4">Peptide methionine sulfoxide reductase MsrA</fullName>
        <shortName evidence="4">Protein-methionine-S-oxide reductase</shortName>
        <ecNumber evidence="4">1.8.4.11</ecNumber>
    </recommendedName>
    <alternativeName>
        <fullName evidence="4">Peptide-methionine (S)-S-oxide reductase</fullName>
        <shortName evidence="4">Peptide Met(O) reductase</shortName>
    </alternativeName>
</protein>
<name>A0A4R9G806_9LEPT</name>
<dbReference type="GO" id="GO:0008113">
    <property type="term" value="F:peptide-methionine (S)-S-oxide reductase activity"/>
    <property type="evidence" value="ECO:0007669"/>
    <property type="project" value="UniProtKB-UniRule"/>
</dbReference>
<comment type="catalytic activity">
    <reaction evidence="3 4">
        <text>[thioredoxin]-disulfide + L-methionine + H2O = L-methionine (S)-S-oxide + [thioredoxin]-dithiol</text>
        <dbReference type="Rhea" id="RHEA:19993"/>
        <dbReference type="Rhea" id="RHEA-COMP:10698"/>
        <dbReference type="Rhea" id="RHEA-COMP:10700"/>
        <dbReference type="ChEBI" id="CHEBI:15377"/>
        <dbReference type="ChEBI" id="CHEBI:29950"/>
        <dbReference type="ChEBI" id="CHEBI:50058"/>
        <dbReference type="ChEBI" id="CHEBI:57844"/>
        <dbReference type="ChEBI" id="CHEBI:58772"/>
        <dbReference type="EC" id="1.8.4.11"/>
    </reaction>
</comment>
<dbReference type="Proteomes" id="UP000297453">
    <property type="component" value="Unassembled WGS sequence"/>
</dbReference>
<sequence length="177" mass="20034">MSDRNDLEYATLGGGCFWCVEAIYQLVEGVESIVSGYAGGSDPSPNYKSVCTGLTGHAEVIRIGFDPKVISFKNILDIFWEAHDPTTRNRQGNDEGPQYRSIILYENATQKEIAEKSREEYGPRFSSPIVTEIVALEKFFPGEGYHQNYFRTNPAQPYCHYVIRPKIEKFLKKHSVG</sequence>
<accession>A0A4R9G806</accession>
<evidence type="ECO:0000313" key="6">
    <source>
        <dbReference type="EMBL" id="TGK07395.1"/>
    </source>
</evidence>
<evidence type="ECO:0000259" key="5">
    <source>
        <dbReference type="Pfam" id="PF01625"/>
    </source>
</evidence>
<comment type="catalytic activity">
    <reaction evidence="2 4">
        <text>L-methionyl-[protein] + [thioredoxin]-disulfide + H2O = L-methionyl-(S)-S-oxide-[protein] + [thioredoxin]-dithiol</text>
        <dbReference type="Rhea" id="RHEA:14217"/>
        <dbReference type="Rhea" id="RHEA-COMP:10698"/>
        <dbReference type="Rhea" id="RHEA-COMP:10700"/>
        <dbReference type="Rhea" id="RHEA-COMP:12313"/>
        <dbReference type="Rhea" id="RHEA-COMP:12315"/>
        <dbReference type="ChEBI" id="CHEBI:15377"/>
        <dbReference type="ChEBI" id="CHEBI:16044"/>
        <dbReference type="ChEBI" id="CHEBI:29950"/>
        <dbReference type="ChEBI" id="CHEBI:44120"/>
        <dbReference type="ChEBI" id="CHEBI:50058"/>
        <dbReference type="EC" id="1.8.4.11"/>
    </reaction>
</comment>
<dbReference type="NCBIfam" id="TIGR00401">
    <property type="entry name" value="msrA"/>
    <property type="match status" value="1"/>
</dbReference>
<feature type="active site" evidence="4">
    <location>
        <position position="16"/>
    </location>
</feature>
<comment type="function">
    <text evidence="4">Has an important function as a repair enzyme for proteins that have been inactivated by oxidation. Catalyzes the reversible oxidation-reduction of methionine sulfoxide in proteins to methionine.</text>
</comment>
<evidence type="ECO:0000256" key="3">
    <source>
        <dbReference type="ARBA" id="ARBA00048782"/>
    </source>
</evidence>
<dbReference type="PANTHER" id="PTHR43774:SF1">
    <property type="entry name" value="PEPTIDE METHIONINE SULFOXIDE REDUCTASE MSRA 2"/>
    <property type="match status" value="1"/>
</dbReference>
<evidence type="ECO:0000256" key="1">
    <source>
        <dbReference type="ARBA" id="ARBA00023002"/>
    </source>
</evidence>
<dbReference type="EC" id="1.8.4.11" evidence="4"/>
<organism evidence="6 7">
    <name type="scientific">Leptospira semungkisensis</name>
    <dbReference type="NCBI Taxonomy" id="2484985"/>
    <lineage>
        <taxon>Bacteria</taxon>
        <taxon>Pseudomonadati</taxon>
        <taxon>Spirochaetota</taxon>
        <taxon>Spirochaetia</taxon>
        <taxon>Leptospirales</taxon>
        <taxon>Leptospiraceae</taxon>
        <taxon>Leptospira</taxon>
    </lineage>
</organism>
<dbReference type="InterPro" id="IPR036509">
    <property type="entry name" value="Met_Sox_Rdtase_MsrA_sf"/>
</dbReference>
<dbReference type="InterPro" id="IPR002569">
    <property type="entry name" value="Met_Sox_Rdtase_MsrA_dom"/>
</dbReference>
<keyword evidence="1 4" id="KW-0560">Oxidoreductase</keyword>
<feature type="domain" description="Peptide methionine sulphoxide reductase MsrA" evidence="5">
    <location>
        <begin position="10"/>
        <end position="160"/>
    </location>
</feature>
<reference evidence="6" key="1">
    <citation type="journal article" date="2019" name="PLoS Negl. Trop. Dis.">
        <title>Revisiting the worldwide diversity of Leptospira species in the environment.</title>
        <authorList>
            <person name="Vincent A.T."/>
            <person name="Schiettekatte O."/>
            <person name="Bourhy P."/>
            <person name="Veyrier F.J."/>
            <person name="Picardeau M."/>
        </authorList>
    </citation>
    <scope>NUCLEOTIDE SEQUENCE [LARGE SCALE GENOMIC DNA]</scope>
    <source>
        <strain evidence="6">SSS9</strain>
    </source>
</reference>
<dbReference type="EMBL" id="RQEP01000005">
    <property type="protein sequence ID" value="TGK07395.1"/>
    <property type="molecule type" value="Genomic_DNA"/>
</dbReference>
<keyword evidence="7" id="KW-1185">Reference proteome</keyword>
<comment type="similarity">
    <text evidence="4">Belongs to the MsrA Met sulfoxide reductase family.</text>
</comment>
<dbReference type="RefSeq" id="WP_135585202.1">
    <property type="nucleotide sequence ID" value="NZ_RQEP01000005.1"/>
</dbReference>
<dbReference type="PANTHER" id="PTHR43774">
    <property type="entry name" value="PEPTIDE METHIONINE SULFOXIDE REDUCTASE"/>
    <property type="match status" value="1"/>
</dbReference>
<dbReference type="OrthoDB" id="4174719at2"/>